<evidence type="ECO:0000313" key="1">
    <source>
        <dbReference type="EMBL" id="SVE35162.1"/>
    </source>
</evidence>
<dbReference type="EMBL" id="UINC01211314">
    <property type="protein sequence ID" value="SVE35162.1"/>
    <property type="molecule type" value="Genomic_DNA"/>
</dbReference>
<reference evidence="1" key="1">
    <citation type="submission" date="2018-05" db="EMBL/GenBank/DDBJ databases">
        <authorList>
            <person name="Lanie J.A."/>
            <person name="Ng W.-L."/>
            <person name="Kazmierczak K.M."/>
            <person name="Andrzejewski T.M."/>
            <person name="Davidsen T.M."/>
            <person name="Wayne K.J."/>
            <person name="Tettelin H."/>
            <person name="Glass J.I."/>
            <person name="Rusch D."/>
            <person name="Podicherti R."/>
            <person name="Tsui H.-C.T."/>
            <person name="Winkler M.E."/>
        </authorList>
    </citation>
    <scope>NUCLEOTIDE SEQUENCE</scope>
</reference>
<feature type="non-terminal residue" evidence="1">
    <location>
        <position position="37"/>
    </location>
</feature>
<dbReference type="AlphaFoldDB" id="A0A383CSJ7"/>
<protein>
    <submittedName>
        <fullName evidence="1">Uncharacterized protein</fullName>
    </submittedName>
</protein>
<gene>
    <name evidence="1" type="ORF">METZ01_LOCUS488016</name>
</gene>
<organism evidence="1">
    <name type="scientific">marine metagenome</name>
    <dbReference type="NCBI Taxonomy" id="408172"/>
    <lineage>
        <taxon>unclassified sequences</taxon>
        <taxon>metagenomes</taxon>
        <taxon>ecological metagenomes</taxon>
    </lineage>
</organism>
<proteinExistence type="predicted"/>
<name>A0A383CSJ7_9ZZZZ</name>
<accession>A0A383CSJ7</accession>
<sequence>MSCSSPSSKQRYDLQLPLQGSVFLNSEIPKTGNAETD</sequence>